<dbReference type="Gene3D" id="3.40.50.150">
    <property type="entry name" value="Vaccinia Virus protein VP39"/>
    <property type="match status" value="1"/>
</dbReference>
<evidence type="ECO:0000256" key="2">
    <source>
        <dbReference type="SAM" id="MobiDB-lite"/>
    </source>
</evidence>
<organism evidence="4 5">
    <name type="scientific">Chaetomium globosum (strain ATCC 6205 / CBS 148.51 / DSM 1962 / NBRC 6347 / NRRL 1970)</name>
    <name type="common">Soil fungus</name>
    <dbReference type="NCBI Taxonomy" id="306901"/>
    <lineage>
        <taxon>Eukaryota</taxon>
        <taxon>Fungi</taxon>
        <taxon>Dikarya</taxon>
        <taxon>Ascomycota</taxon>
        <taxon>Pezizomycotina</taxon>
        <taxon>Sordariomycetes</taxon>
        <taxon>Sordariomycetidae</taxon>
        <taxon>Sordariales</taxon>
        <taxon>Chaetomiaceae</taxon>
        <taxon>Chaetomium</taxon>
    </lineage>
</organism>
<dbReference type="InParanoid" id="Q2HHE1"/>
<sequence>MKVSEDAIKPVGLTLLYEPDWPIDPAVDIVLVHGVGGHPVRSWKLEPQQQQTPSAAPKAAAPYPGIQRRLTKLPQSSPLLRSNSEPLLSKPRRPPSRSKTLLWKNSTKSSSRLNLNGFAEPIKPVFGGGPKGLVRKAATMSPSKLAIGGLADPVDLYAEPNVESYWPLSFLPASCPNARVFTWGYHTLAADKKPLRGEGDIFAHAEELLLLRLSEAERDGPLKGILLSTSAVIFLGGPHRGTEHCNLGDAILSMASITLPIDPSDPVLHELCGTNSAQVELSRQTFIRLWNDYNFKVKTFQESTIPSYQHPELRAETTIRRLASFIGDPREHAETIYALHDNICKFGSAEDRGYRALAKTLAAFITAEEDGRHVPNVKETECLSALAQLPSAPPETLAPSPYPGSCLWLDDLHDFQTWHHRNGPNKHKILWIRGEPGCGKTVLLRSLRRRLERQWGPAGASFIWATAEADKETKDSPGRQSTSLAGIYRSILSQLFLHDPRLRRALLALYNQPRSDPRRLDDAQIVSFFADYYVNQKIETATRRAFIFVEIADDACPSYVHELIGRLSHLAHNSDFSICVASGYHPEIIEEENVISIPMHLRNTDDVLRYVNLNLVAEWEERNRTVIRIGQKAAGVFLWAEIVVNILNAAIMEGATQEMIEYTLEEVPGDLHGLYEWMLSTLNERERAESLLLFQWVICAAEPMRLNDLFLAIRLTEPNPFALFERLGPLMAFDIGMPFSMRELRQLRNSEISSDTPYQFHRWLRARSIGLLELKSDTHNNRQSTAKETLGLQRVHTIHASVRSFFLSGRGFTCLAANNPSIPATLPIADFLDITHYTLLRACLTYLNMRDFESLGHGARRRRKPPLTTSLTSLTSPTTTTTTPSPTTTTTTLLKLETALHWHPPPTVSSQRHLIMSAHPFLHYAVTYLIHHLLSPLPFRYFLPQHPLLTTLAANRFRLWKRWTSLLGTYDPDVIVAQHAAVGGGVGVGVGGGGVAGLLSPVYGARFRLERVLRKLARLAASESWRVIESCEEGGDEGDGYGCGYRYGWEDEGWGWVGCVRCDIHPTTPSAKRSLAAELAGCDNFLDSTCAAATTRRVPRCRVPPILYTPLVPMYALRGHVGRILLPRATRCVAAQQANLATATKPKWTVILKGQNEVAEKLSKEGSWSAMRGGKRKGTNKDRHRVNVVNEELCDDVINYLKPTLARHKGCDLVDIFPGVGIWSQKLHDELQPRSHLLMEPDEEFYKPFLGPLLERPGTKLLPESGIVWEQLNRILSPAVLPHQVERKYTSDETPERNDTLLVTVNLCMYPKRKFRSFESLAQLVLYQLLAAIRQGSVFQKYGLVRMFIWTEDSEKGSVLPRTVQRRKKMAIESEISTDWLCEIVGAEAEDAAEVRSAAWFRRDEALNHESTRRTLERMRQTGFVIPPGREPQHVLDYLAATELDGTDPLDPKRNMGRPFLAELKTLDEAFQAGEFEKKSAEYKRYKTLQYLLTHTTRRSGIVVEMMKEYDAAVQAYIDAGSDEQLLTQAAALGSQWSQKVYALEKAFHSDLILQRDNIHILRQDPPILNWDRRYVEPLRAAPSDFFPQVPCGLLDIQPKAAPSILRDMGQKSTRGGDTFDLILRGLVQRPIDPITRSLNNISPGAGDDLVPRCPILFDPRRGGVPPGLVELSPRIMTQEQLVEVTEAWMKWPFRPGYSELVSRTLEDVDIDVEEERQFAHLE</sequence>
<accession>Q2HHE1</accession>
<feature type="region of interest" description="Disordered" evidence="2">
    <location>
        <begin position="72"/>
        <end position="104"/>
    </location>
</feature>
<dbReference type="Gene3D" id="3.40.50.300">
    <property type="entry name" value="P-loop containing nucleotide triphosphate hydrolases"/>
    <property type="match status" value="1"/>
</dbReference>
<dbReference type="Pfam" id="PF24883">
    <property type="entry name" value="NPHP3_N"/>
    <property type="match status" value="1"/>
</dbReference>
<dbReference type="InterPro" id="IPR029063">
    <property type="entry name" value="SAM-dependent_MTases_sf"/>
</dbReference>
<name>Q2HHE1_CHAGB</name>
<reference evidence="5" key="1">
    <citation type="journal article" date="2015" name="Genome Announc.">
        <title>Draft genome sequence of the cellulolytic fungus Chaetomium globosum.</title>
        <authorList>
            <person name="Cuomo C.A."/>
            <person name="Untereiner W.A."/>
            <person name="Ma L.-J."/>
            <person name="Grabherr M."/>
            <person name="Birren B.W."/>
        </authorList>
    </citation>
    <scope>NUCLEOTIDE SEQUENCE [LARGE SCALE GENOMIC DNA]</scope>
    <source>
        <strain evidence="5">ATCC 6205 / CBS 148.51 / DSM 1962 / NBRC 6347 / NRRL 1970</strain>
    </source>
</reference>
<dbReference type="GeneID" id="4387830"/>
<evidence type="ECO:0000313" key="4">
    <source>
        <dbReference type="EMBL" id="EAQ92128.1"/>
    </source>
</evidence>
<evidence type="ECO:0000313" key="5">
    <source>
        <dbReference type="Proteomes" id="UP000001056"/>
    </source>
</evidence>
<dbReference type="eggNOG" id="ENOG502QY7G">
    <property type="taxonomic scope" value="Eukaryota"/>
</dbReference>
<dbReference type="InterPro" id="IPR027417">
    <property type="entry name" value="P-loop_NTPase"/>
</dbReference>
<keyword evidence="5" id="KW-1185">Reference proteome</keyword>
<feature type="region of interest" description="Disordered" evidence="2">
    <location>
        <begin position="857"/>
        <end position="889"/>
    </location>
</feature>
<dbReference type="RefSeq" id="XP_001219584.1">
    <property type="nucleotide sequence ID" value="XM_001219583.1"/>
</dbReference>
<feature type="compositionally biased region" description="Low complexity" evidence="2">
    <location>
        <begin position="866"/>
        <end position="889"/>
    </location>
</feature>
<dbReference type="VEuPathDB" id="FungiDB:CHGG_00363"/>
<evidence type="ECO:0000256" key="1">
    <source>
        <dbReference type="ARBA" id="ARBA00022737"/>
    </source>
</evidence>
<dbReference type="EMBL" id="CH408029">
    <property type="protein sequence ID" value="EAQ92128.1"/>
    <property type="molecule type" value="Genomic_DNA"/>
</dbReference>
<dbReference type="PANTHER" id="PTHR10039">
    <property type="entry name" value="AMELOGENIN"/>
    <property type="match status" value="1"/>
</dbReference>
<dbReference type="InterPro" id="IPR056884">
    <property type="entry name" value="NPHP3-like_N"/>
</dbReference>
<feature type="domain" description="Nephrocystin 3-like N-terminal" evidence="3">
    <location>
        <begin position="404"/>
        <end position="580"/>
    </location>
</feature>
<dbReference type="PANTHER" id="PTHR10039:SF14">
    <property type="entry name" value="NACHT DOMAIN-CONTAINING PROTEIN"/>
    <property type="match status" value="1"/>
</dbReference>
<keyword evidence="1" id="KW-0677">Repeat</keyword>
<proteinExistence type="predicted"/>
<protein>
    <recommendedName>
        <fullName evidence="3">Nephrocystin 3-like N-terminal domain-containing protein</fullName>
    </recommendedName>
</protein>
<dbReference type="SUPFAM" id="SSF52540">
    <property type="entry name" value="P-loop containing nucleoside triphosphate hydrolases"/>
    <property type="match status" value="2"/>
</dbReference>
<feature type="compositionally biased region" description="Polar residues" evidence="2">
    <location>
        <begin position="73"/>
        <end position="83"/>
    </location>
</feature>
<dbReference type="SUPFAM" id="SSF53335">
    <property type="entry name" value="S-adenosyl-L-methionine-dependent methyltransferases"/>
    <property type="match status" value="1"/>
</dbReference>
<dbReference type="HOGENOM" id="CLU_241942_0_0_1"/>
<evidence type="ECO:0000259" key="3">
    <source>
        <dbReference type="Pfam" id="PF24883"/>
    </source>
</evidence>
<dbReference type="Gene3D" id="1.10.8.100">
    <property type="entry name" value="Ribosomal RNA adenine dimethylase-like, domain 2"/>
    <property type="match status" value="1"/>
</dbReference>
<dbReference type="OMA" id="FLDITHY"/>
<dbReference type="InterPro" id="IPR023165">
    <property type="entry name" value="rRNA_Ade_diMease-like_C"/>
</dbReference>
<gene>
    <name evidence="4" type="ORF">CHGG_00363</name>
</gene>
<dbReference type="Proteomes" id="UP000001056">
    <property type="component" value="Unassembled WGS sequence"/>
</dbReference>
<dbReference type="OrthoDB" id="7464126at2759"/>